<evidence type="ECO:0000256" key="2">
    <source>
        <dbReference type="ARBA" id="ARBA00008821"/>
    </source>
</evidence>
<keyword evidence="3" id="KW-0813">Transport</keyword>
<dbReference type="GO" id="GO:0042907">
    <property type="term" value="F:xanthine transmembrane transporter activity"/>
    <property type="evidence" value="ECO:0007669"/>
    <property type="project" value="TreeGrafter"/>
</dbReference>
<evidence type="ECO:0000313" key="12">
    <source>
        <dbReference type="Proteomes" id="UP000594903"/>
    </source>
</evidence>
<feature type="transmembrane region" description="Helical" evidence="8">
    <location>
        <begin position="246"/>
        <end position="266"/>
    </location>
</feature>
<comment type="similarity">
    <text evidence="2">Belongs to the nucleobase:cation symporter-2 (NCS2) (TC 2.A.40) family.</text>
</comment>
<feature type="transmembrane region" description="Helical" evidence="8">
    <location>
        <begin position="75"/>
        <end position="96"/>
    </location>
</feature>
<evidence type="ECO:0000313" key="9">
    <source>
        <dbReference type="EMBL" id="QPT40643.1"/>
    </source>
</evidence>
<dbReference type="Proteomes" id="UP000254603">
    <property type="component" value="Unassembled WGS sequence"/>
</dbReference>
<evidence type="ECO:0000256" key="7">
    <source>
        <dbReference type="ARBA" id="ARBA00023136"/>
    </source>
</evidence>
<gene>
    <name evidence="10" type="primary">rutG</name>
    <name evidence="9" type="ORF">I6G29_03420</name>
    <name evidence="10" type="ORF">NCTC11997_00735</name>
</gene>
<protein>
    <submittedName>
        <fullName evidence="10">Pyrimidine permease RutG</fullName>
    </submittedName>
    <submittedName>
        <fullName evidence="9">Pyrimidine utilization transport protein G</fullName>
    </submittedName>
</protein>
<proteinExistence type="inferred from homology"/>
<feature type="transmembrane region" description="Helical" evidence="8">
    <location>
        <begin position="293"/>
        <end position="310"/>
    </location>
</feature>
<feature type="transmembrane region" description="Helical" evidence="8">
    <location>
        <begin position="399"/>
        <end position="422"/>
    </location>
</feature>
<evidence type="ECO:0000256" key="6">
    <source>
        <dbReference type="ARBA" id="ARBA00022989"/>
    </source>
</evidence>
<evidence type="ECO:0000256" key="5">
    <source>
        <dbReference type="ARBA" id="ARBA00022692"/>
    </source>
</evidence>
<dbReference type="EMBL" id="CP065725">
    <property type="protein sequence ID" value="QPT40643.1"/>
    <property type="molecule type" value="Genomic_DNA"/>
</dbReference>
<evidence type="ECO:0000256" key="4">
    <source>
        <dbReference type="ARBA" id="ARBA00022475"/>
    </source>
</evidence>
<dbReference type="STRING" id="1122619.GCA_000373745_00022"/>
<reference evidence="10 11" key="1">
    <citation type="submission" date="2018-06" db="EMBL/GenBank/DDBJ databases">
        <authorList>
            <consortium name="Pathogen Informatics"/>
            <person name="Doyle S."/>
        </authorList>
    </citation>
    <scope>NUCLEOTIDE SEQUENCE [LARGE SCALE GENOMIC DNA]</scope>
    <source>
        <strain evidence="10 11">NCTC11997</strain>
    </source>
</reference>
<feature type="transmembrane region" description="Helical" evidence="8">
    <location>
        <begin position="460"/>
        <end position="477"/>
    </location>
</feature>
<dbReference type="NCBIfam" id="TIGR00801">
    <property type="entry name" value="ncs2"/>
    <property type="match status" value="1"/>
</dbReference>
<keyword evidence="12" id="KW-1185">Reference proteome</keyword>
<keyword evidence="5 8" id="KW-0812">Transmembrane</keyword>
<sequence>MTDKEQPTSDEAVGFGYSGEESVAELAFETTGAGAEAQSLASDTTSWFPKWRKVDRLEPGQMIAPDERLPMGQSLILGVQHVVAMFGATVLGPLLMGFDANLAILMSGIGTLIFFFFVKGQVPSYLGSSFAFIGGVVSVTAYSGSGLNPNIGVALGAIIVCGLVYTLVGVVVWHFNAKGSASAWIEKFMPPVVTGAIVAVIGLNLAPVAASGAMASGSTYDALMAIVTMLSVGLVAVFTRGMLQRLLILLGLILSYFIYYLFSNIFGFGTPVDLSAVAAAPWFGLPTFYKPEFQFSAITIIAPVAIILIAENLGHIRAVSAMTGRDLDKYLGRAFVGDGVATMVAASVGGTGVTTYGENIGVMSVTRIYSTIIFVIAAVFAITLGFSPKFGALIHSVPAPVLGGVSVVVFGLIAIAGARIWVTNKVDFSDNRNLIVAAIAVILGAGNFTIELGMFKLEGIGTATFGAILLYQLLSIGRDKKA</sequence>
<dbReference type="OrthoDB" id="9779092at2"/>
<evidence type="ECO:0000256" key="1">
    <source>
        <dbReference type="ARBA" id="ARBA00004651"/>
    </source>
</evidence>
<dbReference type="InterPro" id="IPR006042">
    <property type="entry name" value="Xan_ur_permease"/>
</dbReference>
<keyword evidence="6 8" id="KW-1133">Transmembrane helix</keyword>
<evidence type="ECO:0000313" key="11">
    <source>
        <dbReference type="Proteomes" id="UP000254603"/>
    </source>
</evidence>
<feature type="transmembrane region" description="Helical" evidence="8">
    <location>
        <begin position="222"/>
        <end position="239"/>
    </location>
</feature>
<organism evidence="10 11">
    <name type="scientific">Oligella ureolytica</name>
    <dbReference type="NCBI Taxonomy" id="90244"/>
    <lineage>
        <taxon>Bacteria</taxon>
        <taxon>Pseudomonadati</taxon>
        <taxon>Pseudomonadota</taxon>
        <taxon>Betaproteobacteria</taxon>
        <taxon>Burkholderiales</taxon>
        <taxon>Alcaligenaceae</taxon>
        <taxon>Oligella</taxon>
    </lineage>
</organism>
<feature type="transmembrane region" description="Helical" evidence="8">
    <location>
        <begin position="151"/>
        <end position="176"/>
    </location>
</feature>
<name>A0A378XF02_9BURK</name>
<dbReference type="Pfam" id="PF00860">
    <property type="entry name" value="Xan_ur_permease"/>
    <property type="match status" value="1"/>
</dbReference>
<dbReference type="AlphaFoldDB" id="A0A378XF02"/>
<evidence type="ECO:0000256" key="8">
    <source>
        <dbReference type="SAM" id="Phobius"/>
    </source>
</evidence>
<reference evidence="9 12" key="2">
    <citation type="submission" date="2020-12" db="EMBL/GenBank/DDBJ databases">
        <title>FDA dAtabase for Regulatory Grade micrObial Sequences (FDA-ARGOS): Supporting development and validation of Infectious Disease Dx tests.</title>
        <authorList>
            <person name="Sproer C."/>
            <person name="Gronow S."/>
            <person name="Severitt S."/>
            <person name="Schroder I."/>
            <person name="Tallon L."/>
            <person name="Sadzewicz L."/>
            <person name="Zhao X."/>
            <person name="Boylan J."/>
            <person name="Ott S."/>
            <person name="Bowen H."/>
            <person name="Vavikolanu K."/>
            <person name="Mehta A."/>
            <person name="Aluvathingal J."/>
            <person name="Nadendla S."/>
            <person name="Lowell S."/>
            <person name="Myers T."/>
            <person name="Yan Y."/>
            <person name="Sichtig H."/>
        </authorList>
    </citation>
    <scope>NUCLEOTIDE SEQUENCE [LARGE SCALE GENOMIC DNA]</scope>
    <source>
        <strain evidence="9 12">FDAARGOS_872</strain>
    </source>
</reference>
<dbReference type="Proteomes" id="UP000594903">
    <property type="component" value="Chromosome"/>
</dbReference>
<feature type="transmembrane region" description="Helical" evidence="8">
    <location>
        <begin position="188"/>
        <end position="210"/>
    </location>
</feature>
<keyword evidence="7 8" id="KW-0472">Membrane</keyword>
<feature type="transmembrane region" description="Helical" evidence="8">
    <location>
        <begin position="125"/>
        <end position="145"/>
    </location>
</feature>
<evidence type="ECO:0000313" key="10">
    <source>
        <dbReference type="EMBL" id="SUA52311.1"/>
    </source>
</evidence>
<dbReference type="InterPro" id="IPR006043">
    <property type="entry name" value="NCS2"/>
</dbReference>
<evidence type="ECO:0000256" key="3">
    <source>
        <dbReference type="ARBA" id="ARBA00022448"/>
    </source>
</evidence>
<keyword evidence="4" id="KW-1003">Cell membrane</keyword>
<dbReference type="GO" id="GO:0005886">
    <property type="term" value="C:plasma membrane"/>
    <property type="evidence" value="ECO:0007669"/>
    <property type="project" value="UniProtKB-SubCell"/>
</dbReference>
<feature type="transmembrane region" description="Helical" evidence="8">
    <location>
        <begin position="102"/>
        <end position="118"/>
    </location>
</feature>
<feature type="transmembrane region" description="Helical" evidence="8">
    <location>
        <begin position="434"/>
        <end position="454"/>
    </location>
</feature>
<feature type="transmembrane region" description="Helical" evidence="8">
    <location>
        <begin position="368"/>
        <end position="387"/>
    </location>
</feature>
<dbReference type="PANTHER" id="PTHR42810">
    <property type="entry name" value="PURINE PERMEASE C1399.01C-RELATED"/>
    <property type="match status" value="1"/>
</dbReference>
<dbReference type="EMBL" id="UGSB01000001">
    <property type="protein sequence ID" value="SUA52311.1"/>
    <property type="molecule type" value="Genomic_DNA"/>
</dbReference>
<comment type="subcellular location">
    <subcellularLocation>
        <location evidence="1">Cell membrane</location>
        <topology evidence="1">Multi-pass membrane protein</topology>
    </subcellularLocation>
</comment>
<dbReference type="PANTHER" id="PTHR42810:SF4">
    <property type="entry name" value="URIC ACID TRANSPORTER UACT"/>
    <property type="match status" value="1"/>
</dbReference>
<dbReference type="PROSITE" id="PS01116">
    <property type="entry name" value="XANTH_URACIL_PERMASE"/>
    <property type="match status" value="1"/>
</dbReference>
<accession>A0A378XF02</accession>